<comment type="similarity">
    <text evidence="1">Belongs to the protein-tyrosine phosphatase family.</text>
</comment>
<dbReference type="GO" id="GO:0004725">
    <property type="term" value="F:protein tyrosine phosphatase activity"/>
    <property type="evidence" value="ECO:0007669"/>
    <property type="project" value="UniProtKB-EC"/>
</dbReference>
<evidence type="ECO:0000259" key="10">
    <source>
        <dbReference type="PROSITE" id="PS50054"/>
    </source>
</evidence>
<keyword evidence="6" id="KW-1015">Disulfide bond</keyword>
<dbReference type="InterPro" id="IPR050561">
    <property type="entry name" value="PTP"/>
</dbReference>
<name>A0A7S1V9P1_9EUKA</name>
<sequence>MTATNLPNPPSMVEGPRQRFLIFEAPNDANLHLYMKEFAKHGAKTIVRACDATYSDTKLHAAGINVVELSFPDGTSPPDTVVNEWLRILASLEPADGEAKPTVGVHCVAGLGRAPVLVAIAMIEGGVEPLLAIKEIRAKRPGALNMPQLKYLQKYKPRGKKCVIQ</sequence>
<evidence type="ECO:0000256" key="4">
    <source>
        <dbReference type="ARBA" id="ARBA00022801"/>
    </source>
</evidence>
<feature type="domain" description="Tyrosine specific protein phosphatases" evidence="11">
    <location>
        <begin position="83"/>
        <end position="151"/>
    </location>
</feature>
<evidence type="ECO:0000256" key="9">
    <source>
        <dbReference type="ARBA" id="ARBA00051722"/>
    </source>
</evidence>
<keyword evidence="8" id="KW-0636">Prenylation</keyword>
<dbReference type="Pfam" id="PF22785">
    <property type="entry name" value="Tc-R-P"/>
    <property type="match status" value="1"/>
</dbReference>
<dbReference type="FunFam" id="3.90.190.10:FF:000086">
    <property type="entry name" value="Protein tyrosine phosphatase-like protein"/>
    <property type="match status" value="1"/>
</dbReference>
<dbReference type="InterPro" id="IPR000387">
    <property type="entry name" value="Tyr_Pase_dom"/>
</dbReference>
<evidence type="ECO:0000313" key="12">
    <source>
        <dbReference type="EMBL" id="CAD9292393.1"/>
    </source>
</evidence>
<feature type="domain" description="Tyrosine-protein phosphatase" evidence="10">
    <location>
        <begin position="9"/>
        <end position="164"/>
    </location>
</feature>
<evidence type="ECO:0000256" key="1">
    <source>
        <dbReference type="ARBA" id="ARBA00009580"/>
    </source>
</evidence>
<evidence type="ECO:0000256" key="5">
    <source>
        <dbReference type="ARBA" id="ARBA00022912"/>
    </source>
</evidence>
<reference evidence="12" key="1">
    <citation type="submission" date="2021-01" db="EMBL/GenBank/DDBJ databases">
        <authorList>
            <person name="Corre E."/>
            <person name="Pelletier E."/>
            <person name="Niang G."/>
            <person name="Scheremetjew M."/>
            <person name="Finn R."/>
            <person name="Kale V."/>
            <person name="Holt S."/>
            <person name="Cochrane G."/>
            <person name="Meng A."/>
            <person name="Brown T."/>
            <person name="Cohen L."/>
        </authorList>
    </citation>
    <scope>NUCLEOTIDE SEQUENCE</scope>
    <source>
        <strain evidence="12">ATCC 50979</strain>
    </source>
</reference>
<dbReference type="GO" id="GO:0005737">
    <property type="term" value="C:cytoplasm"/>
    <property type="evidence" value="ECO:0007669"/>
    <property type="project" value="UniProtKB-ARBA"/>
</dbReference>
<gene>
    <name evidence="12" type="ORF">SSP0437_LOCUS3791</name>
</gene>
<evidence type="ECO:0000256" key="2">
    <source>
        <dbReference type="ARBA" id="ARBA00013064"/>
    </source>
</evidence>
<dbReference type="PROSITE" id="PS50054">
    <property type="entry name" value="TYR_PHOSPHATASE_DUAL"/>
    <property type="match status" value="1"/>
</dbReference>
<keyword evidence="7" id="KW-0449">Lipoprotein</keyword>
<evidence type="ECO:0000256" key="3">
    <source>
        <dbReference type="ARBA" id="ARBA00022481"/>
    </source>
</evidence>
<keyword evidence="4" id="KW-0378">Hydrolase</keyword>
<evidence type="ECO:0000256" key="6">
    <source>
        <dbReference type="ARBA" id="ARBA00023157"/>
    </source>
</evidence>
<protein>
    <recommendedName>
        <fullName evidence="2">protein-tyrosine-phosphatase</fullName>
        <ecNumber evidence="2">3.1.3.48</ecNumber>
    </recommendedName>
</protein>
<dbReference type="InterPro" id="IPR020422">
    <property type="entry name" value="TYR_PHOSPHATASE_DUAL_dom"/>
</dbReference>
<organism evidence="12">
    <name type="scientific">Sexangularia sp. CB-2014</name>
    <dbReference type="NCBI Taxonomy" id="1486929"/>
    <lineage>
        <taxon>Eukaryota</taxon>
        <taxon>Amoebozoa</taxon>
        <taxon>Tubulinea</taxon>
        <taxon>Elardia</taxon>
        <taxon>Arcellinida</taxon>
        <taxon>Arcellinida incertae sedis</taxon>
        <taxon>Sexangularia</taxon>
    </lineage>
</organism>
<evidence type="ECO:0000256" key="7">
    <source>
        <dbReference type="ARBA" id="ARBA00023288"/>
    </source>
</evidence>
<comment type="catalytic activity">
    <reaction evidence="9">
        <text>O-phospho-L-tyrosyl-[protein] + H2O = L-tyrosyl-[protein] + phosphate</text>
        <dbReference type="Rhea" id="RHEA:10684"/>
        <dbReference type="Rhea" id="RHEA-COMP:10136"/>
        <dbReference type="Rhea" id="RHEA-COMP:20101"/>
        <dbReference type="ChEBI" id="CHEBI:15377"/>
        <dbReference type="ChEBI" id="CHEBI:43474"/>
        <dbReference type="ChEBI" id="CHEBI:46858"/>
        <dbReference type="ChEBI" id="CHEBI:61978"/>
        <dbReference type="EC" id="3.1.3.48"/>
    </reaction>
</comment>
<dbReference type="PANTHER" id="PTHR23339">
    <property type="entry name" value="TYROSINE SPECIFIC PROTEIN PHOSPHATASE AND DUAL SPECIFICITY PROTEIN PHOSPHATASE"/>
    <property type="match status" value="1"/>
</dbReference>
<dbReference type="AlphaFoldDB" id="A0A7S1V9P1"/>
<dbReference type="InterPro" id="IPR029021">
    <property type="entry name" value="Prot-tyrosine_phosphatase-like"/>
</dbReference>
<keyword evidence="5" id="KW-0904">Protein phosphatase</keyword>
<evidence type="ECO:0000259" key="11">
    <source>
        <dbReference type="PROSITE" id="PS50056"/>
    </source>
</evidence>
<accession>A0A7S1V9P1</accession>
<dbReference type="EMBL" id="HBGL01004897">
    <property type="protein sequence ID" value="CAD9292393.1"/>
    <property type="molecule type" value="Transcribed_RNA"/>
</dbReference>
<keyword evidence="3" id="KW-0488">Methylation</keyword>
<proteinExistence type="inferred from homology"/>
<dbReference type="EC" id="3.1.3.48" evidence="2"/>
<dbReference type="PROSITE" id="PS50056">
    <property type="entry name" value="TYR_PHOSPHATASE_2"/>
    <property type="match status" value="1"/>
</dbReference>
<evidence type="ECO:0000256" key="8">
    <source>
        <dbReference type="ARBA" id="ARBA00023289"/>
    </source>
</evidence>
<dbReference type="Gene3D" id="3.90.190.10">
    <property type="entry name" value="Protein tyrosine phosphatase superfamily"/>
    <property type="match status" value="1"/>
</dbReference>
<dbReference type="CDD" id="cd14500">
    <property type="entry name" value="PTP-IVa"/>
    <property type="match status" value="1"/>
</dbReference>
<dbReference type="SUPFAM" id="SSF52799">
    <property type="entry name" value="(Phosphotyrosine protein) phosphatases II"/>
    <property type="match status" value="1"/>
</dbReference>